<reference evidence="2 3" key="1">
    <citation type="journal article" date="2014" name="Antonie Van Leeuwenhoek">
        <title>Hyphomonas beringensis sp. nov. and Hyphomonas chukchiensis sp. nov., isolated from surface seawater of the Bering Sea and Chukchi Sea.</title>
        <authorList>
            <person name="Li C."/>
            <person name="Lai Q."/>
            <person name="Li G."/>
            <person name="Dong C."/>
            <person name="Wang J."/>
            <person name="Liao Y."/>
            <person name="Shao Z."/>
        </authorList>
    </citation>
    <scope>NUCLEOTIDE SEQUENCE [LARGE SCALE GENOMIC DNA]</scope>
    <source>
        <strain evidence="2 3">PS728</strain>
    </source>
</reference>
<dbReference type="AlphaFoldDB" id="A0A062VM23"/>
<gene>
    <name evidence="2" type="ORF">HPO_06703</name>
</gene>
<name>A0A062VM23_9PROT</name>
<dbReference type="Proteomes" id="UP000027100">
    <property type="component" value="Unassembled WGS sequence"/>
</dbReference>
<comment type="caution">
    <text evidence="2">The sequence shown here is derived from an EMBL/GenBank/DDBJ whole genome shotgun (WGS) entry which is preliminary data.</text>
</comment>
<dbReference type="STRING" id="1280954.HPO_06703"/>
<dbReference type="PIRSF" id="PIRSF010256">
    <property type="entry name" value="CoxE_vWa"/>
    <property type="match status" value="1"/>
</dbReference>
<feature type="region of interest" description="Disordered" evidence="1">
    <location>
        <begin position="75"/>
        <end position="97"/>
    </location>
</feature>
<dbReference type="PANTHER" id="PTHR39338:SF5">
    <property type="entry name" value="BLR6139 PROTEIN"/>
    <property type="match status" value="1"/>
</dbReference>
<dbReference type="eggNOG" id="COG3552">
    <property type="taxonomic scope" value="Bacteria"/>
</dbReference>
<evidence type="ECO:0000313" key="3">
    <source>
        <dbReference type="Proteomes" id="UP000027100"/>
    </source>
</evidence>
<protein>
    <submittedName>
        <fullName evidence="2">VWA domain-containing protein</fullName>
    </submittedName>
</protein>
<proteinExistence type="predicted"/>
<keyword evidence="3" id="KW-1185">Reference proteome</keyword>
<dbReference type="PANTHER" id="PTHR39338">
    <property type="entry name" value="BLL5662 PROTEIN-RELATED"/>
    <property type="match status" value="1"/>
</dbReference>
<dbReference type="InterPro" id="IPR011195">
    <property type="entry name" value="UCP010256"/>
</dbReference>
<dbReference type="Pfam" id="PF05762">
    <property type="entry name" value="VWA_CoxE"/>
    <property type="match status" value="1"/>
</dbReference>
<dbReference type="InterPro" id="IPR008912">
    <property type="entry name" value="Uncharacterised_CoxE"/>
</dbReference>
<organism evidence="2 3">
    <name type="scientific">Hyphomonas polymorpha PS728</name>
    <dbReference type="NCBI Taxonomy" id="1280954"/>
    <lineage>
        <taxon>Bacteria</taxon>
        <taxon>Pseudomonadati</taxon>
        <taxon>Pseudomonadota</taxon>
        <taxon>Alphaproteobacteria</taxon>
        <taxon>Hyphomonadales</taxon>
        <taxon>Hyphomonadaceae</taxon>
        <taxon>Hyphomonas</taxon>
    </lineage>
</organism>
<accession>A0A062VM23</accession>
<dbReference type="RefSeq" id="WP_035596045.1">
    <property type="nucleotide sequence ID" value="NZ_ARYM01000006.1"/>
</dbReference>
<evidence type="ECO:0000256" key="1">
    <source>
        <dbReference type="SAM" id="MobiDB-lite"/>
    </source>
</evidence>
<dbReference type="EMBL" id="ARYM01000006">
    <property type="protein sequence ID" value="KCZ99238.1"/>
    <property type="molecule type" value="Genomic_DNA"/>
</dbReference>
<dbReference type="OrthoDB" id="9790469at2"/>
<sequence length="454" mass="50177">MERQISNFIRALRSADVKVSTGEALDAARTVAMIGYGDRGLLKDSLACVLAKSEAEKDVHDKLFDLYFAASNKRSSTQSEAENRDDCSGDSESGGQDTADAAEQMIALTQPGNEQALATAVERAAEAAGLNDIRFSTQTAYYAQQMVKAMGGEALQARLLDALQRSGAEADADAQRMIDARRALTMAARERAERAFEVFGAGETEKFRDDVAATKRLTALEAHDMARMKLLIAKIAKRLAVKHSRRRKKTSRGILDVRRTMRANAGYDGVPFNVIWRQKKRDRPKIVAVCDVSGSVAAYVRFLLLLLYSLKEVIPDLHAYAFSYRLGDVSDILEENEFDGAMKKILREFGLGSTSYGQAWSDFKTDHETVIDRRTTIIVLGDGRSNYGDPRLDLFSGFAGRAKQTIWLNPEGPALWGTGDSVIPRYAPYCNQMSHVATLKDLERAIDEILTSYS</sequence>
<dbReference type="PATRIC" id="fig|1280954.3.peg.1359"/>
<evidence type="ECO:0000313" key="2">
    <source>
        <dbReference type="EMBL" id="KCZ99238.1"/>
    </source>
</evidence>